<dbReference type="Proteomes" id="UP000324748">
    <property type="component" value="Unassembled WGS sequence"/>
</dbReference>
<reference evidence="1 2" key="1">
    <citation type="submission" date="2019-05" db="EMBL/GenBank/DDBJ databases">
        <title>Emergence of the Ug99 lineage of the wheat stem rust pathogen through somatic hybridization.</title>
        <authorList>
            <person name="Li F."/>
            <person name="Upadhyaya N.M."/>
            <person name="Sperschneider J."/>
            <person name="Matny O."/>
            <person name="Nguyen-Phuc H."/>
            <person name="Mago R."/>
            <person name="Raley C."/>
            <person name="Miller M.E."/>
            <person name="Silverstein K.A.T."/>
            <person name="Henningsen E."/>
            <person name="Hirsch C.D."/>
            <person name="Visser B."/>
            <person name="Pretorius Z.A."/>
            <person name="Steffenson B.J."/>
            <person name="Schwessinger B."/>
            <person name="Dodds P.N."/>
            <person name="Figueroa M."/>
        </authorList>
    </citation>
    <scope>NUCLEOTIDE SEQUENCE [LARGE SCALE GENOMIC DNA]</scope>
    <source>
        <strain evidence="1">21-0</strain>
    </source>
</reference>
<organism evidence="1 2">
    <name type="scientific">Puccinia graminis f. sp. tritici</name>
    <dbReference type="NCBI Taxonomy" id="56615"/>
    <lineage>
        <taxon>Eukaryota</taxon>
        <taxon>Fungi</taxon>
        <taxon>Dikarya</taxon>
        <taxon>Basidiomycota</taxon>
        <taxon>Pucciniomycotina</taxon>
        <taxon>Pucciniomycetes</taxon>
        <taxon>Pucciniales</taxon>
        <taxon>Pucciniaceae</taxon>
        <taxon>Puccinia</taxon>
    </lineage>
</organism>
<keyword evidence="2" id="KW-1185">Reference proteome</keyword>
<proteinExistence type="predicted"/>
<comment type="caution">
    <text evidence="1">The sequence shown here is derived from an EMBL/GenBank/DDBJ whole genome shotgun (WGS) entry which is preliminary data.</text>
</comment>
<name>A0A5B0N716_PUCGR</name>
<gene>
    <name evidence="1" type="ORF">PGT21_012007</name>
</gene>
<dbReference type="EMBL" id="VSWC01000118">
    <property type="protein sequence ID" value="KAA1083938.1"/>
    <property type="molecule type" value="Genomic_DNA"/>
</dbReference>
<evidence type="ECO:0000313" key="1">
    <source>
        <dbReference type="EMBL" id="KAA1083938.1"/>
    </source>
</evidence>
<sequence>MPMKDETSSSDITRSLSLPAVVCLILGPGSQIVYERPTALSKYKMPYAPLGPFLLIGHYSDISLGLKSGPNTRVITVWRIIEVSLTPPGILIKLQRVSQPHQIGEIRPLRSDCAHGVYLLEHLGKDLLSGIKRVLAMVRGNPSQ</sequence>
<dbReference type="AlphaFoldDB" id="A0A5B0N716"/>
<protein>
    <submittedName>
        <fullName evidence="1">Uncharacterized protein</fullName>
    </submittedName>
</protein>
<accession>A0A5B0N716</accession>
<evidence type="ECO:0000313" key="2">
    <source>
        <dbReference type="Proteomes" id="UP000324748"/>
    </source>
</evidence>